<dbReference type="EMBL" id="PFAQ01000041">
    <property type="protein sequence ID" value="PIT94625.1"/>
    <property type="molecule type" value="Genomic_DNA"/>
</dbReference>
<gene>
    <name evidence="1" type="ORF">COT98_02695</name>
</gene>
<reference evidence="2" key="1">
    <citation type="submission" date="2017-09" db="EMBL/GenBank/DDBJ databases">
        <title>Depth-based differentiation of microbial function through sediment-hosted aquifers and enrichment of novel symbionts in the deep terrestrial subsurface.</title>
        <authorList>
            <person name="Probst A.J."/>
            <person name="Ladd B."/>
            <person name="Jarett J.K."/>
            <person name="Geller-Mcgrath D.E."/>
            <person name="Sieber C.M.K."/>
            <person name="Emerson J.B."/>
            <person name="Anantharaman K."/>
            <person name="Thomas B.C."/>
            <person name="Malmstrom R."/>
            <person name="Stieglmeier M."/>
            <person name="Klingl A."/>
            <person name="Woyke T."/>
            <person name="Ryan C.M."/>
            <person name="Banfield J.F."/>
        </authorList>
    </citation>
    <scope>NUCLEOTIDE SEQUENCE [LARGE SCALE GENOMIC DNA]</scope>
</reference>
<evidence type="ECO:0000313" key="2">
    <source>
        <dbReference type="Proteomes" id="UP000228900"/>
    </source>
</evidence>
<comment type="caution">
    <text evidence="1">The sequence shown here is derived from an EMBL/GenBank/DDBJ whole genome shotgun (WGS) entry which is preliminary data.</text>
</comment>
<name>A0A2M6WP98_9BACT</name>
<sequence>MEAIGATSTLQLPEWATRRGASPEQLLKIAESMSDDVLKKYNPALNGYLAIIATIKCEKKRKEFEILINNEKIKAVLNEREARKKILD</sequence>
<dbReference type="AlphaFoldDB" id="A0A2M6WP98"/>
<evidence type="ECO:0000313" key="1">
    <source>
        <dbReference type="EMBL" id="PIT94625.1"/>
    </source>
</evidence>
<accession>A0A2M6WP98</accession>
<organism evidence="1 2">
    <name type="scientific">Candidatus Falkowbacteria bacterium CG10_big_fil_rev_8_21_14_0_10_39_9</name>
    <dbReference type="NCBI Taxonomy" id="1974566"/>
    <lineage>
        <taxon>Bacteria</taxon>
        <taxon>Candidatus Falkowiibacteriota</taxon>
    </lineage>
</organism>
<dbReference type="Proteomes" id="UP000228900">
    <property type="component" value="Unassembled WGS sequence"/>
</dbReference>
<proteinExistence type="predicted"/>
<protein>
    <submittedName>
        <fullName evidence="1">Uncharacterized protein</fullName>
    </submittedName>
</protein>